<reference evidence="3 4" key="1">
    <citation type="submission" date="2021-11" db="EMBL/GenBank/DDBJ databases">
        <title>Black yeast isolated from Biological Soil Crust.</title>
        <authorList>
            <person name="Kurbessoian T."/>
        </authorList>
    </citation>
    <scope>NUCLEOTIDE SEQUENCE [LARGE SCALE GENOMIC DNA]</scope>
    <source>
        <strain evidence="3 4">CCFEE 5522</strain>
    </source>
</reference>
<organism evidence="3 4">
    <name type="scientific">Oleoguttula mirabilis</name>
    <dbReference type="NCBI Taxonomy" id="1507867"/>
    <lineage>
        <taxon>Eukaryota</taxon>
        <taxon>Fungi</taxon>
        <taxon>Dikarya</taxon>
        <taxon>Ascomycota</taxon>
        <taxon>Pezizomycotina</taxon>
        <taxon>Dothideomycetes</taxon>
        <taxon>Dothideomycetidae</taxon>
        <taxon>Mycosphaerellales</taxon>
        <taxon>Teratosphaeriaceae</taxon>
        <taxon>Oleoguttula</taxon>
    </lineage>
</organism>
<feature type="compositionally biased region" description="Low complexity" evidence="1">
    <location>
        <begin position="41"/>
        <end position="54"/>
    </location>
</feature>
<dbReference type="Proteomes" id="UP001324427">
    <property type="component" value="Unassembled WGS sequence"/>
</dbReference>
<evidence type="ECO:0000256" key="1">
    <source>
        <dbReference type="SAM" id="MobiDB-lite"/>
    </source>
</evidence>
<feature type="compositionally biased region" description="Polar residues" evidence="1">
    <location>
        <begin position="240"/>
        <end position="250"/>
    </location>
</feature>
<accession>A0AAV9J8S6</accession>
<gene>
    <name evidence="3" type="ORF">LTR36_008188</name>
</gene>
<feature type="region of interest" description="Disordered" evidence="1">
    <location>
        <begin position="192"/>
        <end position="395"/>
    </location>
</feature>
<feature type="compositionally biased region" description="Polar residues" evidence="1">
    <location>
        <begin position="258"/>
        <end position="278"/>
    </location>
</feature>
<feature type="compositionally biased region" description="Pro residues" evidence="1">
    <location>
        <begin position="298"/>
        <end position="308"/>
    </location>
</feature>
<evidence type="ECO:0000313" key="4">
    <source>
        <dbReference type="Proteomes" id="UP001324427"/>
    </source>
</evidence>
<keyword evidence="4" id="KW-1185">Reference proteome</keyword>
<sequence length="682" mass="73704">MKLPTHITLHLTDTHHNALRSVVESGKEAMHVATRTLVGRSSTTSSASVSTCTSGDKSSICQKPQSPETLAIVLAAVIPICSALVVFVYLHRRHLKKQRIEDANDPHKSLDFGDMSAPSKSNKNKNGVPEMIVTDMEDPTRPGRVRGLSMEDMSNPYLLPAGLQSSDGSIHSMSRAMQDHHDPYRPVTMMRTSIDSSRPRPDNASQYSASTNHSAGGEKANLLRNAQRMSRSNPAHRVDSMSQHTSNSSEELAMRPLHSNNRSMPPSRKTSLGSTDQPLNDIREVKPAPRKQSMPQSLPQPPPPPAPPVQEASRPRSTSTSAPRPPRKSSASAGTGATMASVASETSDYGAGPAMAPPIPTVNEPEYDVDSALIRNGRSSLDHPNASQQLPVKPVPQRLSVMGLRPLPSDLPEDNPEIRANRIRSFYKEYFDESRPNPTAGHYEEDDANYMEGAIFDPETGAFVMAGRPYAQPVARRAMTPPPRGAPRTSGPHARRMSTQSAGRPQMRGRPGPGPPPPMPKKRMPPPKPLQGLPAPSKLGDYDTVLNSPIDYAPPSSYRQRQNGGGPDSPTGVPRPYSPAVKAFTPLAGAYDELKAIPSPHMLRNSSSFTTLDFAPPKMLGARADSGSDSGSIKSTRSGIGAVQQDALRAGAYRVSRIPKEMVTTKDDLASQLRPRMDMGRA</sequence>
<comment type="caution">
    <text evidence="3">The sequence shown here is derived from an EMBL/GenBank/DDBJ whole genome shotgun (WGS) entry which is preliminary data.</text>
</comment>
<dbReference type="AlphaFoldDB" id="A0AAV9J8S6"/>
<evidence type="ECO:0000256" key="2">
    <source>
        <dbReference type="SAM" id="Phobius"/>
    </source>
</evidence>
<feature type="region of interest" description="Disordered" evidence="1">
    <location>
        <begin position="104"/>
        <end position="127"/>
    </location>
</feature>
<feature type="region of interest" description="Disordered" evidence="1">
    <location>
        <begin position="620"/>
        <end position="641"/>
    </location>
</feature>
<keyword evidence="2" id="KW-1133">Transmembrane helix</keyword>
<feature type="compositionally biased region" description="Low complexity" evidence="1">
    <location>
        <begin position="309"/>
        <end position="344"/>
    </location>
</feature>
<feature type="compositionally biased region" description="Polar residues" evidence="1">
    <location>
        <begin position="203"/>
        <end position="214"/>
    </location>
</feature>
<proteinExistence type="predicted"/>
<dbReference type="PANTHER" id="PTHR42088:SF1">
    <property type="entry name" value="YALI0F10131P"/>
    <property type="match status" value="1"/>
</dbReference>
<evidence type="ECO:0000313" key="3">
    <source>
        <dbReference type="EMBL" id="KAK4541272.1"/>
    </source>
</evidence>
<keyword evidence="2" id="KW-0472">Membrane</keyword>
<feature type="transmembrane region" description="Helical" evidence="2">
    <location>
        <begin position="70"/>
        <end position="90"/>
    </location>
</feature>
<name>A0AAV9J8S6_9PEZI</name>
<keyword evidence="2" id="KW-0812">Transmembrane</keyword>
<dbReference type="EMBL" id="JAVFHQ010000055">
    <property type="protein sequence ID" value="KAK4541272.1"/>
    <property type="molecule type" value="Genomic_DNA"/>
</dbReference>
<feature type="region of interest" description="Disordered" evidence="1">
    <location>
        <begin position="38"/>
        <end position="59"/>
    </location>
</feature>
<protein>
    <submittedName>
        <fullName evidence="3">Uncharacterized protein</fullName>
    </submittedName>
</protein>
<feature type="region of interest" description="Disordered" evidence="1">
    <location>
        <begin position="474"/>
        <end position="580"/>
    </location>
</feature>
<dbReference type="PANTHER" id="PTHR42088">
    <property type="entry name" value="YALI0F10131P"/>
    <property type="match status" value="1"/>
</dbReference>